<protein>
    <submittedName>
        <fullName evidence="1">Uncharacterized protein</fullName>
    </submittedName>
</protein>
<gene>
    <name evidence="1" type="ORF">HH1059_15160</name>
</gene>
<name>A0A2Z6EZR2_HALHR</name>
<dbReference type="AlphaFoldDB" id="A0A2Z6EZR2"/>
<accession>A0A2Z6EZR2</accession>
<evidence type="ECO:0000313" key="1">
    <source>
        <dbReference type="EMBL" id="BBE11089.1"/>
    </source>
</evidence>
<dbReference type="KEGG" id="hhk:HH1059_15160"/>
<sequence>MPRLLQGFSLTFREAEPEVASMRGVSAARMRPSSLQGRIYGVRMGATSGSASLKVSKGLLTAPIEQQGG</sequence>
<dbReference type="Proteomes" id="UP000218890">
    <property type="component" value="Chromosome"/>
</dbReference>
<organism evidence="1 2">
    <name type="scientific">Halorhodospira halochloris</name>
    <name type="common">Ectothiorhodospira halochloris</name>
    <dbReference type="NCBI Taxonomy" id="1052"/>
    <lineage>
        <taxon>Bacteria</taxon>
        <taxon>Pseudomonadati</taxon>
        <taxon>Pseudomonadota</taxon>
        <taxon>Gammaproteobacteria</taxon>
        <taxon>Chromatiales</taxon>
        <taxon>Ectothiorhodospiraceae</taxon>
        <taxon>Halorhodospira</taxon>
    </lineage>
</organism>
<evidence type="ECO:0000313" key="2">
    <source>
        <dbReference type="Proteomes" id="UP000218890"/>
    </source>
</evidence>
<reference evidence="1" key="1">
    <citation type="submission" date="2016-02" db="EMBL/GenBank/DDBJ databases">
        <title>Halorhodospira halochloris DSM-1059 complete genome, version 2.</title>
        <authorList>
            <person name="Tsukatani Y."/>
        </authorList>
    </citation>
    <scope>NUCLEOTIDE SEQUENCE</scope>
    <source>
        <strain evidence="1">DSM 1059</strain>
    </source>
</reference>
<keyword evidence="2" id="KW-1185">Reference proteome</keyword>
<proteinExistence type="predicted"/>
<dbReference type="EMBL" id="AP017372">
    <property type="protein sequence ID" value="BBE11089.1"/>
    <property type="molecule type" value="Genomic_DNA"/>
</dbReference>